<sequence length="127" mass="13886">MIARSTAIIATATNVTDPDSALTRFHRGDGAARDDDPRQENRLRRDGRDDLGAVTTKVHRSALGRDGSGGIRAVVTTRCQACCLSGRIDAPDVHRHRGEARCAQQQHRDQARDAKRRFDRGTADLAA</sequence>
<evidence type="ECO:0000256" key="1">
    <source>
        <dbReference type="SAM" id="MobiDB-lite"/>
    </source>
</evidence>
<name>A0A9W4BCE8_9MYCO</name>
<evidence type="ECO:0000313" key="2">
    <source>
        <dbReference type="EMBL" id="BBY94278.1"/>
    </source>
</evidence>
<gene>
    <name evidence="2" type="ORF">MGALJ_39470</name>
</gene>
<feature type="compositionally biased region" description="Basic and acidic residues" evidence="1">
    <location>
        <begin position="26"/>
        <end position="51"/>
    </location>
</feature>
<feature type="region of interest" description="Disordered" evidence="1">
    <location>
        <begin position="94"/>
        <end position="127"/>
    </location>
</feature>
<accession>A0A9W4BCE8</accession>
<keyword evidence="3" id="KW-1185">Reference proteome</keyword>
<dbReference type="Proteomes" id="UP000465785">
    <property type="component" value="Chromosome"/>
</dbReference>
<proteinExistence type="predicted"/>
<feature type="region of interest" description="Disordered" evidence="1">
    <location>
        <begin position="20"/>
        <end position="51"/>
    </location>
</feature>
<protein>
    <submittedName>
        <fullName evidence="2">Uncharacterized protein</fullName>
    </submittedName>
</protein>
<evidence type="ECO:0000313" key="3">
    <source>
        <dbReference type="Proteomes" id="UP000465785"/>
    </source>
</evidence>
<organism evidence="2 3">
    <name type="scientific">Mycobacterium gallinarum</name>
    <dbReference type="NCBI Taxonomy" id="39689"/>
    <lineage>
        <taxon>Bacteria</taxon>
        <taxon>Bacillati</taxon>
        <taxon>Actinomycetota</taxon>
        <taxon>Actinomycetes</taxon>
        <taxon>Mycobacteriales</taxon>
        <taxon>Mycobacteriaceae</taxon>
        <taxon>Mycobacterium</taxon>
    </lineage>
</organism>
<dbReference type="AlphaFoldDB" id="A0A9W4BCE8"/>
<reference evidence="2 3" key="1">
    <citation type="journal article" date="2019" name="Emerg. Microbes Infect.">
        <title>Comprehensive subspecies identification of 175 nontuberculous mycobacteria species based on 7547 genomic profiles.</title>
        <authorList>
            <person name="Matsumoto Y."/>
            <person name="Kinjo T."/>
            <person name="Motooka D."/>
            <person name="Nabeya D."/>
            <person name="Jung N."/>
            <person name="Uechi K."/>
            <person name="Horii T."/>
            <person name="Iida T."/>
            <person name="Fujita J."/>
            <person name="Nakamura S."/>
        </authorList>
    </citation>
    <scope>NUCLEOTIDE SEQUENCE [LARGE SCALE GENOMIC DNA]</scope>
    <source>
        <strain evidence="2 3">JCM 6399</strain>
    </source>
</reference>
<dbReference type="KEGG" id="mgau:MGALJ_39470"/>
<dbReference type="EMBL" id="AP022601">
    <property type="protein sequence ID" value="BBY94278.1"/>
    <property type="molecule type" value="Genomic_DNA"/>
</dbReference>